<dbReference type="PROSITE" id="PS50222">
    <property type="entry name" value="EF_HAND_2"/>
    <property type="match status" value="2"/>
</dbReference>
<dbReference type="Pfam" id="PF13499">
    <property type="entry name" value="EF-hand_7"/>
    <property type="match status" value="1"/>
</dbReference>
<feature type="domain" description="EF-hand" evidence="4">
    <location>
        <begin position="53"/>
        <end position="88"/>
    </location>
</feature>
<dbReference type="Pfam" id="PF13833">
    <property type="entry name" value="EF-hand_8"/>
    <property type="match status" value="1"/>
</dbReference>
<evidence type="ECO:0000256" key="1">
    <source>
        <dbReference type="ARBA" id="ARBA00022723"/>
    </source>
</evidence>
<dbReference type="RefSeq" id="XP_038048548.1">
    <property type="nucleotide sequence ID" value="XM_038192620.1"/>
</dbReference>
<dbReference type="AlphaFoldDB" id="A0A913Z9V8"/>
<dbReference type="PROSITE" id="PS00018">
    <property type="entry name" value="EF_HAND_1"/>
    <property type="match status" value="2"/>
</dbReference>
<dbReference type="PANTHER" id="PTHR34524">
    <property type="entry name" value="CALCYPHOSIN"/>
    <property type="match status" value="1"/>
</dbReference>
<dbReference type="Proteomes" id="UP000887568">
    <property type="component" value="Unplaced"/>
</dbReference>
<evidence type="ECO:0000259" key="4">
    <source>
        <dbReference type="PROSITE" id="PS50222"/>
    </source>
</evidence>
<name>A0A913Z9V8_PATMI</name>
<dbReference type="EnsemblMetazoa" id="XM_038192619.1">
    <property type="protein sequence ID" value="XP_038048547.1"/>
    <property type="gene ID" value="LOC119722480"/>
</dbReference>
<organism evidence="5 6">
    <name type="scientific">Patiria miniata</name>
    <name type="common">Bat star</name>
    <name type="synonym">Asterina miniata</name>
    <dbReference type="NCBI Taxonomy" id="46514"/>
    <lineage>
        <taxon>Eukaryota</taxon>
        <taxon>Metazoa</taxon>
        <taxon>Echinodermata</taxon>
        <taxon>Eleutherozoa</taxon>
        <taxon>Asterozoa</taxon>
        <taxon>Asteroidea</taxon>
        <taxon>Valvatacea</taxon>
        <taxon>Valvatida</taxon>
        <taxon>Asterinidae</taxon>
        <taxon>Patiria</taxon>
    </lineage>
</organism>
<evidence type="ECO:0000256" key="2">
    <source>
        <dbReference type="ARBA" id="ARBA00022737"/>
    </source>
</evidence>
<dbReference type="GO" id="GO:0005509">
    <property type="term" value="F:calcium ion binding"/>
    <property type="evidence" value="ECO:0007669"/>
    <property type="project" value="InterPro"/>
</dbReference>
<sequence length="188" mass="21476">MEKLRQKLLENNLNDYIKVSRKFKDMDENRSGILDLGELKKGLRALGLSEDAMSDEELKDVFKTLDKDGSGNLNLVEFMDALTPPLSPERKGILVQIFFKVEKTGDGAISPADLTRFYIAKYHPAVLAGDKTEDDIKTEFLNNFEIDKDNRDGKVTLEEFVKYYAGISQKCDSDEEFAEMVKNTWDLY</sequence>
<dbReference type="OrthoDB" id="444540at2759"/>
<accession>A0A913Z9V8</accession>
<keyword evidence="6" id="KW-1185">Reference proteome</keyword>
<dbReference type="InterPro" id="IPR002048">
    <property type="entry name" value="EF_hand_dom"/>
</dbReference>
<dbReference type="InterPro" id="IPR051581">
    <property type="entry name" value="Ca-bind"/>
</dbReference>
<dbReference type="CDD" id="cd00051">
    <property type="entry name" value="EFh"/>
    <property type="match status" value="1"/>
</dbReference>
<proteinExistence type="predicted"/>
<keyword evidence="2" id="KW-0677">Repeat</keyword>
<dbReference type="OMA" id="GICLRSH"/>
<dbReference type="EnsemblMetazoa" id="XM_038192620.1">
    <property type="protein sequence ID" value="XP_038048548.1"/>
    <property type="gene ID" value="LOC119722480"/>
</dbReference>
<keyword evidence="3" id="KW-0106">Calcium</keyword>
<evidence type="ECO:0000313" key="5">
    <source>
        <dbReference type="EnsemblMetazoa" id="XP_038048547.1"/>
    </source>
</evidence>
<reference evidence="5" key="1">
    <citation type="submission" date="2022-11" db="UniProtKB">
        <authorList>
            <consortium name="EnsemblMetazoa"/>
        </authorList>
    </citation>
    <scope>IDENTIFICATION</scope>
</reference>
<evidence type="ECO:0000256" key="3">
    <source>
        <dbReference type="ARBA" id="ARBA00022837"/>
    </source>
</evidence>
<evidence type="ECO:0000313" key="6">
    <source>
        <dbReference type="Proteomes" id="UP000887568"/>
    </source>
</evidence>
<feature type="domain" description="EF-hand" evidence="4">
    <location>
        <begin position="14"/>
        <end position="49"/>
    </location>
</feature>
<keyword evidence="1" id="KW-0479">Metal-binding</keyword>
<dbReference type="RefSeq" id="XP_038048547.1">
    <property type="nucleotide sequence ID" value="XM_038192619.1"/>
</dbReference>
<dbReference type="GeneID" id="119722480"/>
<dbReference type="SMART" id="SM00054">
    <property type="entry name" value="EFh"/>
    <property type="match status" value="4"/>
</dbReference>
<protein>
    <recommendedName>
        <fullName evidence="4">EF-hand domain-containing protein</fullName>
    </recommendedName>
</protein>
<dbReference type="Gene3D" id="1.10.238.10">
    <property type="entry name" value="EF-hand"/>
    <property type="match status" value="2"/>
</dbReference>
<dbReference type="InterPro" id="IPR011992">
    <property type="entry name" value="EF-hand-dom_pair"/>
</dbReference>
<dbReference type="SUPFAM" id="SSF47473">
    <property type="entry name" value="EF-hand"/>
    <property type="match status" value="1"/>
</dbReference>
<dbReference type="InterPro" id="IPR018247">
    <property type="entry name" value="EF_Hand_1_Ca_BS"/>
</dbReference>
<dbReference type="PANTHER" id="PTHR34524:SF6">
    <property type="entry name" value="CALCYPHOSINE LIKE"/>
    <property type="match status" value="1"/>
</dbReference>